<reference evidence="2" key="1">
    <citation type="submission" date="2016-10" db="EMBL/GenBank/DDBJ databases">
        <authorList>
            <person name="Varghese N."/>
            <person name="Submissions S."/>
        </authorList>
    </citation>
    <scope>NUCLEOTIDE SEQUENCE [LARGE SCALE GENOMIC DNA]</scope>
    <source>
        <strain evidence="2">DSM 17834</strain>
    </source>
</reference>
<name>A0A1I5KHC6_9PSED</name>
<dbReference type="STRING" id="289003.SAMN05216190_101229"/>
<proteinExistence type="predicted"/>
<dbReference type="AlphaFoldDB" id="A0A1I5KHC6"/>
<gene>
    <name evidence="1" type="ORF">SAMN05216190_101229</name>
</gene>
<organism evidence="1 2">
    <name type="scientific">Pseudomonas borbori</name>
    <dbReference type="NCBI Taxonomy" id="289003"/>
    <lineage>
        <taxon>Bacteria</taxon>
        <taxon>Pseudomonadati</taxon>
        <taxon>Pseudomonadota</taxon>
        <taxon>Gammaproteobacteria</taxon>
        <taxon>Pseudomonadales</taxon>
        <taxon>Pseudomonadaceae</taxon>
        <taxon>Pseudomonas</taxon>
    </lineage>
</organism>
<protein>
    <submittedName>
        <fullName evidence="1">Uncharacterized protein</fullName>
    </submittedName>
</protein>
<evidence type="ECO:0000313" key="2">
    <source>
        <dbReference type="Proteomes" id="UP000198784"/>
    </source>
</evidence>
<accession>A0A1I5KHC6</accession>
<keyword evidence="2" id="KW-1185">Reference proteome</keyword>
<dbReference type="RefSeq" id="WP_170862128.1">
    <property type="nucleotide sequence ID" value="NZ_FOWX01000001.1"/>
</dbReference>
<dbReference type="EMBL" id="FOWX01000001">
    <property type="protein sequence ID" value="SFO84011.1"/>
    <property type="molecule type" value="Genomic_DNA"/>
</dbReference>
<sequence length="58" mass="6751">MNRSSTHNDRTTVIAAVDAEWPRDFDFREAYAEQRELLDQAPLCRETSTHVQGTERND</sequence>
<dbReference type="Proteomes" id="UP000198784">
    <property type="component" value="Unassembled WGS sequence"/>
</dbReference>
<evidence type="ECO:0000313" key="1">
    <source>
        <dbReference type="EMBL" id="SFO84011.1"/>
    </source>
</evidence>